<dbReference type="Pfam" id="PF01648">
    <property type="entry name" value="ACPS"/>
    <property type="match status" value="1"/>
</dbReference>
<evidence type="ECO:0000313" key="4">
    <source>
        <dbReference type="EMBL" id="TCN57658.1"/>
    </source>
</evidence>
<dbReference type="EMBL" id="QWDN01000004">
    <property type="protein sequence ID" value="TEB43962.1"/>
    <property type="molecule type" value="Genomic_DNA"/>
</dbReference>
<keyword evidence="2 5" id="KW-0808">Transferase</keyword>
<evidence type="ECO:0000259" key="3">
    <source>
        <dbReference type="Pfam" id="PF01648"/>
    </source>
</evidence>
<dbReference type="GO" id="GO:0000287">
    <property type="term" value="F:magnesium ion binding"/>
    <property type="evidence" value="ECO:0007669"/>
    <property type="project" value="InterPro"/>
</dbReference>
<protein>
    <submittedName>
        <fullName evidence="4 5">4'-phosphopantetheinyl transferase</fullName>
    </submittedName>
</protein>
<dbReference type="RefSeq" id="WP_132036236.1">
    <property type="nucleotide sequence ID" value="NZ_QWDN01000004.1"/>
</dbReference>
<dbReference type="SUPFAM" id="SSF56214">
    <property type="entry name" value="4'-phosphopantetheinyl transferase"/>
    <property type="match status" value="2"/>
</dbReference>
<dbReference type="OrthoDB" id="9808281at2"/>
<dbReference type="PANTHER" id="PTHR12215">
    <property type="entry name" value="PHOSPHOPANTETHEINE TRANSFERASE"/>
    <property type="match status" value="1"/>
</dbReference>
<dbReference type="EMBL" id="SLWA01000004">
    <property type="protein sequence ID" value="TCN57658.1"/>
    <property type="molecule type" value="Genomic_DNA"/>
</dbReference>
<dbReference type="GO" id="GO:0008897">
    <property type="term" value="F:holo-[acyl-carrier-protein] synthase activity"/>
    <property type="evidence" value="ECO:0007669"/>
    <property type="project" value="InterPro"/>
</dbReference>
<dbReference type="GO" id="GO:0005829">
    <property type="term" value="C:cytosol"/>
    <property type="evidence" value="ECO:0007669"/>
    <property type="project" value="TreeGrafter"/>
</dbReference>
<reference evidence="5 7" key="2">
    <citation type="journal article" date="2018" name="Syst. Appl. Microbiol.">
        <title>Flavobacterium circumlabens sp. nov. and Flavobacterium cupreum sp. nov., two psychrotrophic species isolated from Antarctic environmental samples.</title>
        <authorList>
            <person name="Kralova S."/>
            <person name="Busse H.J."/>
            <person name="Svec P."/>
            <person name="Maslanova I."/>
            <person name="Stankova E."/>
            <person name="Bartak M."/>
            <person name="Sedlacek I."/>
        </authorList>
    </citation>
    <scope>NUCLEOTIDE SEQUENCE [LARGE SCALE GENOMIC DNA]</scope>
    <source>
        <strain evidence="5 7">CCM 8828</strain>
    </source>
</reference>
<proteinExistence type="inferred from homology"/>
<dbReference type="InterPro" id="IPR037143">
    <property type="entry name" value="4-PPantetheinyl_Trfase_dom_sf"/>
</dbReference>
<keyword evidence="6" id="KW-1185">Reference proteome</keyword>
<sequence length="248" mass="28411">MNKGKIELRRNGKNFEAGYCFIKGELNSLLKYHDLLSNSEQSYYDELKFERRKASYLLGRITAKNAVCELSQADIKSVSIEFGIFHFPVVKKHPAQNIQVSISHCGDIGIALAFPEEHPMGIDIEKISFDKVSTMKTTMSLNEIELIDLHPDLTLATGCTIIWTAKESLAKIFRTGLTIDFKVLEIDSIEKIKSCYVSHFRNVSQYKAISFHLNEYICSLVIPKKTTIDLDFFLKIFTNNFYDQNQNF</sequence>
<dbReference type="Proteomes" id="UP000298340">
    <property type="component" value="Unassembled WGS sequence"/>
</dbReference>
<dbReference type="AlphaFoldDB" id="A0A4Y7UDS1"/>
<dbReference type="Proteomes" id="UP000295270">
    <property type="component" value="Unassembled WGS sequence"/>
</dbReference>
<comment type="caution">
    <text evidence="5">The sequence shown here is derived from an EMBL/GenBank/DDBJ whole genome shotgun (WGS) entry which is preliminary data.</text>
</comment>
<dbReference type="GO" id="GO:0019878">
    <property type="term" value="P:lysine biosynthetic process via aminoadipic acid"/>
    <property type="evidence" value="ECO:0007669"/>
    <property type="project" value="TreeGrafter"/>
</dbReference>
<organism evidence="5 7">
    <name type="scientific">Flavobacterium circumlabens</name>
    <dbReference type="NCBI Taxonomy" id="2133765"/>
    <lineage>
        <taxon>Bacteria</taxon>
        <taxon>Pseudomonadati</taxon>
        <taxon>Bacteroidota</taxon>
        <taxon>Flavobacteriia</taxon>
        <taxon>Flavobacteriales</taxon>
        <taxon>Flavobacteriaceae</taxon>
        <taxon>Flavobacterium</taxon>
    </lineage>
</organism>
<evidence type="ECO:0000313" key="7">
    <source>
        <dbReference type="Proteomes" id="UP000298340"/>
    </source>
</evidence>
<evidence type="ECO:0000313" key="5">
    <source>
        <dbReference type="EMBL" id="TEB43962.1"/>
    </source>
</evidence>
<dbReference type="InterPro" id="IPR008278">
    <property type="entry name" value="4-PPantetheinyl_Trfase_dom"/>
</dbReference>
<dbReference type="InterPro" id="IPR050559">
    <property type="entry name" value="P-Pant_transferase_sf"/>
</dbReference>
<reference evidence="4" key="3">
    <citation type="submission" date="2019-03" db="EMBL/GenBank/DDBJ databases">
        <authorList>
            <person name="Whitman W."/>
            <person name="Huntemann M."/>
            <person name="Clum A."/>
            <person name="Pillay M."/>
            <person name="Palaniappan K."/>
            <person name="Varghese N."/>
            <person name="Mikhailova N."/>
            <person name="Stamatis D."/>
            <person name="Reddy T."/>
            <person name="Daum C."/>
            <person name="Shapiro N."/>
            <person name="Ivanova N."/>
            <person name="Kyrpides N."/>
            <person name="Woyke T."/>
        </authorList>
    </citation>
    <scope>NUCLEOTIDE SEQUENCE</scope>
    <source>
        <strain evidence="4">P5626</strain>
    </source>
</reference>
<comment type="similarity">
    <text evidence="1">Belongs to the P-Pant transferase superfamily. Gsp/Sfp/HetI/AcpT family.</text>
</comment>
<reference evidence="4 6" key="1">
    <citation type="journal article" date="2015" name="Stand. Genomic Sci.">
        <title>Genomic Encyclopedia of Bacterial and Archaeal Type Strains, Phase III: the genomes of soil and plant-associated and newly described type strains.</title>
        <authorList>
            <person name="Whitman W.B."/>
            <person name="Woyke T."/>
            <person name="Klenk H.P."/>
            <person name="Zhou Y."/>
            <person name="Lilburn T.G."/>
            <person name="Beck B.J."/>
            <person name="De Vos P."/>
            <person name="Vandamme P."/>
            <person name="Eisen J.A."/>
            <person name="Garrity G."/>
            <person name="Hugenholtz P."/>
            <person name="Kyrpides N.C."/>
        </authorList>
    </citation>
    <scope>NUCLEOTIDE SEQUENCE [LARGE SCALE GENOMIC DNA]</scope>
    <source>
        <strain evidence="4 6">P5626</strain>
    </source>
</reference>
<dbReference type="Gene3D" id="3.90.470.20">
    <property type="entry name" value="4'-phosphopantetheinyl transferase domain"/>
    <property type="match status" value="2"/>
</dbReference>
<gene>
    <name evidence="5" type="ORF">D0809_13825</name>
    <name evidence="4" type="ORF">EV142_104320</name>
</gene>
<dbReference type="PANTHER" id="PTHR12215:SF10">
    <property type="entry name" value="L-AMINOADIPATE-SEMIALDEHYDE DEHYDROGENASE-PHOSPHOPANTETHEINYL TRANSFERASE"/>
    <property type="match status" value="1"/>
</dbReference>
<name>A0A4Y7UDS1_9FLAO</name>
<evidence type="ECO:0000256" key="1">
    <source>
        <dbReference type="ARBA" id="ARBA00010990"/>
    </source>
</evidence>
<evidence type="ECO:0000313" key="6">
    <source>
        <dbReference type="Proteomes" id="UP000295270"/>
    </source>
</evidence>
<feature type="domain" description="4'-phosphopantetheinyl transferase" evidence="3">
    <location>
        <begin position="119"/>
        <end position="220"/>
    </location>
</feature>
<evidence type="ECO:0000256" key="2">
    <source>
        <dbReference type="ARBA" id="ARBA00022679"/>
    </source>
</evidence>
<accession>A0A4Y7UDS1</accession>